<comment type="caution">
    <text evidence="1">The sequence shown here is derived from an EMBL/GenBank/DDBJ whole genome shotgun (WGS) entry which is preliminary data.</text>
</comment>
<evidence type="ECO:0008006" key="3">
    <source>
        <dbReference type="Google" id="ProtNLM"/>
    </source>
</evidence>
<dbReference type="InterPro" id="IPR027417">
    <property type="entry name" value="P-loop_NTPase"/>
</dbReference>
<evidence type="ECO:0000313" key="1">
    <source>
        <dbReference type="EMBL" id="KOE99064.1"/>
    </source>
</evidence>
<dbReference type="EMBL" id="AJLO02000024">
    <property type="protein sequence ID" value="KOE99064.1"/>
    <property type="molecule type" value="Genomic_DNA"/>
</dbReference>
<dbReference type="SUPFAM" id="SSF52540">
    <property type="entry name" value="P-loop containing nucleoside triphosphate hydrolases"/>
    <property type="match status" value="1"/>
</dbReference>
<accession>A0A0L8AAA6</accession>
<protein>
    <recommendedName>
        <fullName evidence="3">Deoxynucleotide monophosphate kinase</fullName>
    </recommendedName>
</protein>
<dbReference type="RefSeq" id="WP_010483760.1">
    <property type="nucleotide sequence ID" value="NZ_AJLO02000024.1"/>
</dbReference>
<dbReference type="Pfam" id="PF21448">
    <property type="entry name" value="DNMK"/>
    <property type="match status" value="1"/>
</dbReference>
<dbReference type="InterPro" id="IPR048444">
    <property type="entry name" value="DNMK"/>
</dbReference>
<reference evidence="1 2" key="1">
    <citation type="journal article" date="2012" name="J. Bacteriol.">
        <title>Genome sequence of a novel nicotine-degrading strain, Pseudomonas geniculata N1.</title>
        <authorList>
            <person name="Tang H."/>
            <person name="Yu H."/>
            <person name="Tai C."/>
            <person name="Huang K."/>
            <person name="Liu Y."/>
            <person name="Wang L."/>
            <person name="Yao Y."/>
            <person name="Wu G."/>
            <person name="Xu P."/>
        </authorList>
    </citation>
    <scope>NUCLEOTIDE SEQUENCE [LARGE SCALE GENOMIC DNA]</scope>
    <source>
        <strain evidence="1 2">N1</strain>
    </source>
</reference>
<dbReference type="AlphaFoldDB" id="A0A0L8AAA6"/>
<sequence>MIPASLDSGHRMIADTLAAFRAGPALASTALCARPQAGPPLYIGIAGAKRAGKDTLASGLASALALPCDSFAAPLRQFVASLLGLSLRELDSRKEDTIDWLAELTPRHLMQTAGTEWGRDRVHPELWVRSLFARLPAGGLVPDVRFSNEARAIRRRGGVVIRVSRPGHGGHDTHASEQPLPDELVDIEVSNDGSRADLVRRTLDQLLSRGVI</sequence>
<organism evidence="1 2">
    <name type="scientific">Stenotrophomonas geniculata N1</name>
    <dbReference type="NCBI Taxonomy" id="1167641"/>
    <lineage>
        <taxon>Bacteria</taxon>
        <taxon>Pseudomonadati</taxon>
        <taxon>Pseudomonadota</taxon>
        <taxon>Gammaproteobacteria</taxon>
        <taxon>Lysobacterales</taxon>
        <taxon>Lysobacteraceae</taxon>
        <taxon>Stenotrophomonas</taxon>
    </lineage>
</organism>
<dbReference type="Gene3D" id="3.40.50.300">
    <property type="entry name" value="P-loop containing nucleotide triphosphate hydrolases"/>
    <property type="match status" value="1"/>
</dbReference>
<proteinExistence type="predicted"/>
<gene>
    <name evidence="1" type="ORF">W7K_11775</name>
</gene>
<evidence type="ECO:0000313" key="2">
    <source>
        <dbReference type="Proteomes" id="UP000036890"/>
    </source>
</evidence>
<dbReference type="Proteomes" id="UP000036890">
    <property type="component" value="Unassembled WGS sequence"/>
</dbReference>
<name>A0A0L8AAA6_9GAMM</name>
<dbReference type="OrthoDB" id="5401711at2"/>